<dbReference type="EMBL" id="JANRMS010000191">
    <property type="protein sequence ID" value="KAJ3544520.1"/>
    <property type="molecule type" value="Genomic_DNA"/>
</dbReference>
<reference evidence="1" key="1">
    <citation type="submission" date="2022-08" db="EMBL/GenBank/DDBJ databases">
        <title>Genome Sequence of Fusarium decemcellulare.</title>
        <authorList>
            <person name="Buettner E."/>
        </authorList>
    </citation>
    <scope>NUCLEOTIDE SEQUENCE</scope>
    <source>
        <strain evidence="1">Babe19</strain>
    </source>
</reference>
<organism evidence="1 2">
    <name type="scientific">Fusarium decemcellulare</name>
    <dbReference type="NCBI Taxonomy" id="57161"/>
    <lineage>
        <taxon>Eukaryota</taxon>
        <taxon>Fungi</taxon>
        <taxon>Dikarya</taxon>
        <taxon>Ascomycota</taxon>
        <taxon>Pezizomycotina</taxon>
        <taxon>Sordariomycetes</taxon>
        <taxon>Hypocreomycetidae</taxon>
        <taxon>Hypocreales</taxon>
        <taxon>Nectriaceae</taxon>
        <taxon>Fusarium</taxon>
        <taxon>Fusarium decemcellulare species complex</taxon>
    </lineage>
</organism>
<name>A0ACC1SQR5_9HYPO</name>
<gene>
    <name evidence="1" type="ORF">NM208_g3010</name>
</gene>
<accession>A0ACC1SQR5</accession>
<proteinExistence type="predicted"/>
<evidence type="ECO:0000313" key="2">
    <source>
        <dbReference type="Proteomes" id="UP001148629"/>
    </source>
</evidence>
<comment type="caution">
    <text evidence="1">The sequence shown here is derived from an EMBL/GenBank/DDBJ whole genome shotgun (WGS) entry which is preliminary data.</text>
</comment>
<sequence length="716" mass="79169">MAFQGKVIAITGGAQGIGLATAKLLASRGASLAIADSNPETLDAVEKDFNTNKWPIHTTVVDIRQADKVDNWIDSAVKRFGRLDGAVNAAGTVGKFHGQKPVGELDDDDWNLVLGVNVNGMMHSLRAELRHLQNGGSIVNISSNLGSKGGPGCAPYATSKHAVIGLTKCAAHDYGSRGIRVNAVSPGGTYGPLMTSVVGNNPPPPISVLGKYGQPEEVASLIAWLLGPESTHSSGGIFRVDGGETYPGPKVSAATSIPYLKAVISGTTCEYVYKLHQRYGDVVRISPNELSYTSPQAWKDINRHRPGHPLPDKEWAFYVDPPNGVPSLFSVKNAQHARLRRPLAHAFSEKALRSQDSLIRSYIDALVNGLREKAAAREAVDISAWLNWTTFDIMGELSFGEPFGCLKNQEFHPWVKIIFDMVRATAILGGLRRYPGAQRIADFLIPAGKKELPARHQQMTDEKVQRRLTLDTDRPDFMTSLLKNKDKQEALTDEELSSGMFATIVAGSETTATALSGTYWYLCHNRDKLDKLNHEVRTSFESEDQIDMMSTTSLKYTTAVVEEAMRLYPPVPIGMPRVIGKGGLTVLGKYLPAGVGVPRLSYHKFIWSFRRLQQYASNHSPKYWKDPEAYVPERWLGDPKYADDDRKIFQPFSLGARNCIGQNLAYAEMRSILARLVWNFDVELDDVDHNWLSGQKTYMIWEKGPLKLRFTNVERS</sequence>
<dbReference type="Proteomes" id="UP001148629">
    <property type="component" value="Unassembled WGS sequence"/>
</dbReference>
<keyword evidence="2" id="KW-1185">Reference proteome</keyword>
<evidence type="ECO:0000313" key="1">
    <source>
        <dbReference type="EMBL" id="KAJ3544520.1"/>
    </source>
</evidence>
<protein>
    <submittedName>
        <fullName evidence="1">Uncharacterized protein</fullName>
    </submittedName>
</protein>